<evidence type="ECO:0000256" key="4">
    <source>
        <dbReference type="ARBA" id="ARBA00023040"/>
    </source>
</evidence>
<dbReference type="InterPro" id="IPR050125">
    <property type="entry name" value="GPCR_opsins"/>
</dbReference>
<dbReference type="OrthoDB" id="5986848at2759"/>
<reference evidence="12" key="1">
    <citation type="submission" date="2017-01" db="EMBL/GenBank/DDBJ databases">
        <title>Comparative genomics of anhydrobiosis in the tardigrade Hypsibius dujardini.</title>
        <authorList>
            <person name="Yoshida Y."/>
            <person name="Koutsovoulos G."/>
            <person name="Laetsch D."/>
            <person name="Stevens L."/>
            <person name="Kumar S."/>
            <person name="Horikawa D."/>
            <person name="Ishino K."/>
            <person name="Komine S."/>
            <person name="Tomita M."/>
            <person name="Blaxter M."/>
            <person name="Arakawa K."/>
        </authorList>
    </citation>
    <scope>NUCLEOTIDE SEQUENCE [LARGE SCALE GENOMIC DNA]</scope>
    <source>
        <strain evidence="12">Z151</strain>
    </source>
</reference>
<dbReference type="AlphaFoldDB" id="A0A9X6RJH6"/>
<keyword evidence="12" id="KW-1185">Reference proteome</keyword>
<evidence type="ECO:0000256" key="5">
    <source>
        <dbReference type="ARBA" id="ARBA00023136"/>
    </source>
</evidence>
<dbReference type="InterPro" id="IPR000276">
    <property type="entry name" value="GPCR_Rhodpsn"/>
</dbReference>
<comment type="subcellular location">
    <subcellularLocation>
        <location evidence="1">Membrane</location>
        <topology evidence="1">Multi-pass membrane protein</topology>
    </subcellularLocation>
</comment>
<evidence type="ECO:0000256" key="6">
    <source>
        <dbReference type="ARBA" id="ARBA00023170"/>
    </source>
</evidence>
<feature type="transmembrane region" description="Helical" evidence="9">
    <location>
        <begin position="263"/>
        <end position="286"/>
    </location>
</feature>
<keyword evidence="4" id="KW-0297">G-protein coupled receptor</keyword>
<dbReference type="EMBL" id="MTYJ01000176">
    <property type="protein sequence ID" value="OWA49894.1"/>
    <property type="molecule type" value="Genomic_DNA"/>
</dbReference>
<feature type="transmembrane region" description="Helical" evidence="9">
    <location>
        <begin position="81"/>
        <end position="101"/>
    </location>
</feature>
<evidence type="ECO:0000256" key="2">
    <source>
        <dbReference type="ARBA" id="ARBA00022692"/>
    </source>
</evidence>
<dbReference type="InterPro" id="IPR017452">
    <property type="entry name" value="GPCR_Rhodpsn_7TM"/>
</dbReference>
<keyword evidence="6" id="KW-0675">Receptor</keyword>
<sequence length="337" mass="37282">MDDALHTNCSIFPNSLHANSSLPVNASNTNSSLLPAYTQTNLWAWTIVELVINAIGAGSNAMLLAASLIYPPLRRNSSNVLICHCILLDLIMCAISNPGSILASQVFNDILDRTFCLGWGFIRFFTMFLDNWVHAILAVNRFIAVVTPFRYKYFVQKPFLLLGVAAPWVIVFLICIIPSLDIHHLPRYLPSNQFVGTSVGCIVNYPVRNAKTNLLIGTFGGFIPSGIAGVCYVAVFIKARITLWRRVGDMGQSFLSRYEMAKILFVCLLWYILSATMPGNFITVASFPLTHLVTRALQFISSAVNPVFFIVISQNYRSGFMAVLKCNGSVRTAVGPR</sequence>
<proteinExistence type="predicted"/>
<gene>
    <name evidence="11" type="ORF">BV898_14430</name>
</gene>
<evidence type="ECO:0000313" key="11">
    <source>
        <dbReference type="EMBL" id="OWA49894.1"/>
    </source>
</evidence>
<evidence type="ECO:0000259" key="10">
    <source>
        <dbReference type="PROSITE" id="PS50262"/>
    </source>
</evidence>
<feature type="transmembrane region" description="Helical" evidence="9">
    <location>
        <begin position="214"/>
        <end position="237"/>
    </location>
</feature>
<dbReference type="PANTHER" id="PTHR24240">
    <property type="entry name" value="OPSIN"/>
    <property type="match status" value="1"/>
</dbReference>
<dbReference type="GO" id="GO:0007601">
    <property type="term" value="P:visual perception"/>
    <property type="evidence" value="ECO:0007669"/>
    <property type="project" value="UniProtKB-KW"/>
</dbReference>
<keyword evidence="8" id="KW-0844">Vision</keyword>
<organism evidence="11 12">
    <name type="scientific">Hypsibius exemplaris</name>
    <name type="common">Freshwater tardigrade</name>
    <dbReference type="NCBI Taxonomy" id="2072580"/>
    <lineage>
        <taxon>Eukaryota</taxon>
        <taxon>Metazoa</taxon>
        <taxon>Ecdysozoa</taxon>
        <taxon>Tardigrada</taxon>
        <taxon>Eutardigrada</taxon>
        <taxon>Parachela</taxon>
        <taxon>Hypsibioidea</taxon>
        <taxon>Hypsibiidae</taxon>
        <taxon>Hypsibius</taxon>
    </lineage>
</organism>
<feature type="transmembrane region" description="Helical" evidence="9">
    <location>
        <begin position="159"/>
        <end position="180"/>
    </location>
</feature>
<dbReference type="PRINTS" id="PR00237">
    <property type="entry name" value="GPCRRHODOPSN"/>
</dbReference>
<keyword evidence="7" id="KW-0807">Transducer</keyword>
<keyword evidence="3 9" id="KW-1133">Transmembrane helix</keyword>
<dbReference type="GO" id="GO:0016020">
    <property type="term" value="C:membrane"/>
    <property type="evidence" value="ECO:0007669"/>
    <property type="project" value="UniProtKB-SubCell"/>
</dbReference>
<feature type="domain" description="G-protein coupled receptors family 1 profile" evidence="10">
    <location>
        <begin position="59"/>
        <end position="309"/>
    </location>
</feature>
<dbReference type="PROSITE" id="PS50262">
    <property type="entry name" value="G_PROTEIN_RECEP_F1_2"/>
    <property type="match status" value="1"/>
</dbReference>
<evidence type="ECO:0000256" key="3">
    <source>
        <dbReference type="ARBA" id="ARBA00022989"/>
    </source>
</evidence>
<evidence type="ECO:0000256" key="7">
    <source>
        <dbReference type="ARBA" id="ARBA00023224"/>
    </source>
</evidence>
<feature type="transmembrane region" description="Helical" evidence="9">
    <location>
        <begin position="292"/>
        <end position="312"/>
    </location>
</feature>
<protein>
    <recommendedName>
        <fullName evidence="10">G-protein coupled receptors family 1 profile domain-containing protein</fullName>
    </recommendedName>
</protein>
<keyword evidence="5 9" id="KW-0472">Membrane</keyword>
<keyword evidence="8" id="KW-0716">Sensory transduction</keyword>
<evidence type="ECO:0000256" key="1">
    <source>
        <dbReference type="ARBA" id="ARBA00004141"/>
    </source>
</evidence>
<dbReference type="GO" id="GO:0004930">
    <property type="term" value="F:G protein-coupled receptor activity"/>
    <property type="evidence" value="ECO:0007669"/>
    <property type="project" value="UniProtKB-KW"/>
</dbReference>
<dbReference type="SUPFAM" id="SSF81321">
    <property type="entry name" value="Family A G protein-coupled receptor-like"/>
    <property type="match status" value="1"/>
</dbReference>
<dbReference type="Proteomes" id="UP000192578">
    <property type="component" value="Unassembled WGS sequence"/>
</dbReference>
<evidence type="ECO:0000313" key="12">
    <source>
        <dbReference type="Proteomes" id="UP000192578"/>
    </source>
</evidence>
<dbReference type="Pfam" id="PF00001">
    <property type="entry name" value="7tm_1"/>
    <property type="match status" value="1"/>
</dbReference>
<name>A0A9X6RJH6_HYPEX</name>
<dbReference type="CDD" id="cd00637">
    <property type="entry name" value="7tm_classA_rhodopsin-like"/>
    <property type="match status" value="1"/>
</dbReference>
<accession>A0A9X6RJH6</accession>
<evidence type="ECO:0000256" key="9">
    <source>
        <dbReference type="SAM" id="Phobius"/>
    </source>
</evidence>
<comment type="caution">
    <text evidence="11">The sequence shown here is derived from an EMBL/GenBank/DDBJ whole genome shotgun (WGS) entry which is preliminary data.</text>
</comment>
<evidence type="ECO:0000256" key="8">
    <source>
        <dbReference type="ARBA" id="ARBA00023305"/>
    </source>
</evidence>
<keyword evidence="2 9" id="KW-0812">Transmembrane</keyword>
<feature type="transmembrane region" description="Helical" evidence="9">
    <location>
        <begin position="42"/>
        <end position="69"/>
    </location>
</feature>
<dbReference type="Gene3D" id="1.20.1070.10">
    <property type="entry name" value="Rhodopsin 7-helix transmembrane proteins"/>
    <property type="match status" value="1"/>
</dbReference>
<feature type="transmembrane region" description="Helical" evidence="9">
    <location>
        <begin position="121"/>
        <end position="147"/>
    </location>
</feature>